<sequence>MPAYDAAGTTGADALKAAFRQHPAGVSLITAHTPDGPVGLTASSVSSVGIDPPALSFSVTRATGSAGGLLHADSYVVHLLDARHAAIAATFAVSGTERFTPEQGWRELVTGEPYLPNTRVALRCRTLHSLEVGSSVIVVAEILGAVFGEEAEPMVHVDRKFRTLGDVVTN</sequence>
<name>A0ABS1SJF2_9MICO</name>
<dbReference type="SUPFAM" id="SSF50475">
    <property type="entry name" value="FMN-binding split barrel"/>
    <property type="match status" value="1"/>
</dbReference>
<dbReference type="Proteomes" id="UP001645859">
    <property type="component" value="Unassembled WGS sequence"/>
</dbReference>
<organism evidence="3 4">
    <name type="scientific">Leucobacter chromiireducens subsp. solipictus</name>
    <dbReference type="NCBI Taxonomy" id="398235"/>
    <lineage>
        <taxon>Bacteria</taxon>
        <taxon>Bacillati</taxon>
        <taxon>Actinomycetota</taxon>
        <taxon>Actinomycetes</taxon>
        <taxon>Micrococcales</taxon>
        <taxon>Microbacteriaceae</taxon>
        <taxon>Leucobacter</taxon>
    </lineage>
</organism>
<dbReference type="InterPro" id="IPR050268">
    <property type="entry name" value="NADH-dep_flavin_reductase"/>
</dbReference>
<dbReference type="EMBL" id="QYAC01000004">
    <property type="protein sequence ID" value="MBL3679413.1"/>
    <property type="molecule type" value="Genomic_DNA"/>
</dbReference>
<dbReference type="PANTHER" id="PTHR30466:SF1">
    <property type="entry name" value="FMN REDUCTASE (NADH) RUTF"/>
    <property type="match status" value="1"/>
</dbReference>
<dbReference type="Pfam" id="PF01613">
    <property type="entry name" value="Flavin_Reduct"/>
    <property type="match status" value="1"/>
</dbReference>
<keyword evidence="1" id="KW-0560">Oxidoreductase</keyword>
<evidence type="ECO:0000259" key="2">
    <source>
        <dbReference type="SMART" id="SM00903"/>
    </source>
</evidence>
<protein>
    <submittedName>
        <fullName evidence="3">Flavin reductase</fullName>
    </submittedName>
</protein>
<proteinExistence type="predicted"/>
<gene>
    <name evidence="3" type="ORF">D3230_08950</name>
</gene>
<accession>A0ABS1SJF2</accession>
<feature type="domain" description="Flavin reductase like" evidence="2">
    <location>
        <begin position="19"/>
        <end position="163"/>
    </location>
</feature>
<dbReference type="SMART" id="SM00903">
    <property type="entry name" value="Flavin_Reduct"/>
    <property type="match status" value="1"/>
</dbReference>
<evidence type="ECO:0000313" key="4">
    <source>
        <dbReference type="Proteomes" id="UP001645859"/>
    </source>
</evidence>
<dbReference type="InterPro" id="IPR012349">
    <property type="entry name" value="Split_barrel_FMN-bd"/>
</dbReference>
<dbReference type="Gene3D" id="2.30.110.10">
    <property type="entry name" value="Electron Transport, Fmn-binding Protein, Chain A"/>
    <property type="match status" value="1"/>
</dbReference>
<dbReference type="RefSeq" id="WP_202344865.1">
    <property type="nucleotide sequence ID" value="NZ_BAAAPI010000006.1"/>
</dbReference>
<reference evidence="3 4" key="1">
    <citation type="submission" date="2018-09" db="EMBL/GenBank/DDBJ databases">
        <title>Comparative genomics of Leucobacter spp.</title>
        <authorList>
            <person name="Reis A.C."/>
            <person name="Kolvenbach B.A."/>
            <person name="Corvini P.F.X."/>
            <person name="Nunes O.C."/>
        </authorList>
    </citation>
    <scope>NUCLEOTIDE SEQUENCE [LARGE SCALE GENOMIC DNA]</scope>
    <source>
        <strain evidence="3 4">TAN 31504</strain>
    </source>
</reference>
<dbReference type="PANTHER" id="PTHR30466">
    <property type="entry name" value="FLAVIN REDUCTASE"/>
    <property type="match status" value="1"/>
</dbReference>
<evidence type="ECO:0000256" key="1">
    <source>
        <dbReference type="ARBA" id="ARBA00023002"/>
    </source>
</evidence>
<comment type="caution">
    <text evidence="3">The sequence shown here is derived from an EMBL/GenBank/DDBJ whole genome shotgun (WGS) entry which is preliminary data.</text>
</comment>
<evidence type="ECO:0000313" key="3">
    <source>
        <dbReference type="EMBL" id="MBL3679413.1"/>
    </source>
</evidence>
<keyword evidence="4" id="KW-1185">Reference proteome</keyword>
<dbReference type="InterPro" id="IPR002563">
    <property type="entry name" value="Flavin_Rdtase-like_dom"/>
</dbReference>